<dbReference type="OrthoDB" id="6177472at2759"/>
<feature type="region of interest" description="Disordered" evidence="1">
    <location>
        <begin position="32"/>
        <end position="61"/>
    </location>
</feature>
<feature type="compositionally biased region" description="Polar residues" evidence="1">
    <location>
        <begin position="43"/>
        <end position="61"/>
    </location>
</feature>
<proteinExistence type="predicted"/>
<dbReference type="Proteomes" id="UP000507470">
    <property type="component" value="Unassembled WGS sequence"/>
</dbReference>
<gene>
    <name evidence="2" type="ORF">MCOR_28690</name>
</gene>
<accession>A0A6J8CFU2</accession>
<evidence type="ECO:0000313" key="2">
    <source>
        <dbReference type="EMBL" id="CAC5393877.1"/>
    </source>
</evidence>
<evidence type="ECO:0000256" key="1">
    <source>
        <dbReference type="SAM" id="MobiDB-lite"/>
    </source>
</evidence>
<keyword evidence="3" id="KW-1185">Reference proteome</keyword>
<protein>
    <submittedName>
        <fullName evidence="2">Uncharacterized protein</fullName>
    </submittedName>
</protein>
<organism evidence="2 3">
    <name type="scientific">Mytilus coruscus</name>
    <name type="common">Sea mussel</name>
    <dbReference type="NCBI Taxonomy" id="42192"/>
    <lineage>
        <taxon>Eukaryota</taxon>
        <taxon>Metazoa</taxon>
        <taxon>Spiralia</taxon>
        <taxon>Lophotrochozoa</taxon>
        <taxon>Mollusca</taxon>
        <taxon>Bivalvia</taxon>
        <taxon>Autobranchia</taxon>
        <taxon>Pteriomorphia</taxon>
        <taxon>Mytilida</taxon>
        <taxon>Mytiloidea</taxon>
        <taxon>Mytilidae</taxon>
        <taxon>Mytilinae</taxon>
        <taxon>Mytilus</taxon>
    </lineage>
</organism>
<dbReference type="EMBL" id="CACVKT020005226">
    <property type="protein sequence ID" value="CAC5393877.1"/>
    <property type="molecule type" value="Genomic_DNA"/>
</dbReference>
<reference evidence="2 3" key="1">
    <citation type="submission" date="2020-06" db="EMBL/GenBank/DDBJ databases">
        <authorList>
            <person name="Li R."/>
            <person name="Bekaert M."/>
        </authorList>
    </citation>
    <scope>NUCLEOTIDE SEQUENCE [LARGE SCALE GENOMIC DNA]</scope>
    <source>
        <strain evidence="3">wild</strain>
    </source>
</reference>
<sequence>MPKQRAKRRAAPSDLTEMDLVIDPVVLTETTYPSRGRKRVRNNGPTTATAPVMSSASTTAQPTADEIAAAMITQLRGAGLHLTDSSGVRISDDRLSSVYGIRSGATQEAVSGTDYQTESQHTLPSSSTNAIHCSLVPPVTSDLSVAGYFTANSQTTQEDQSLAIGIDNSVIG</sequence>
<name>A0A6J8CFU2_MYTCO</name>
<dbReference type="AlphaFoldDB" id="A0A6J8CFU2"/>
<evidence type="ECO:0000313" key="3">
    <source>
        <dbReference type="Proteomes" id="UP000507470"/>
    </source>
</evidence>